<dbReference type="EMBL" id="JAMTCJ010000001">
    <property type="protein sequence ID" value="MCP2175528.1"/>
    <property type="molecule type" value="Genomic_DNA"/>
</dbReference>
<dbReference type="InterPro" id="IPR045592">
    <property type="entry name" value="DUF6461"/>
</dbReference>
<accession>A0ABT1HB92</accession>
<organism evidence="1 2">
    <name type="scientific">Williamsia maris</name>
    <dbReference type="NCBI Taxonomy" id="72806"/>
    <lineage>
        <taxon>Bacteria</taxon>
        <taxon>Bacillati</taxon>
        <taxon>Actinomycetota</taxon>
        <taxon>Actinomycetes</taxon>
        <taxon>Mycobacteriales</taxon>
        <taxon>Nocardiaceae</taxon>
        <taxon>Williamsia</taxon>
    </lineage>
</organism>
<protein>
    <submittedName>
        <fullName evidence="1">Uncharacterized protein</fullName>
    </submittedName>
</protein>
<proteinExistence type="predicted"/>
<dbReference type="Pfam" id="PF20062">
    <property type="entry name" value="DUF6461"/>
    <property type="match status" value="1"/>
</dbReference>
<evidence type="ECO:0000313" key="1">
    <source>
        <dbReference type="EMBL" id="MCP2175528.1"/>
    </source>
</evidence>
<keyword evidence="2" id="KW-1185">Reference proteome</keyword>
<dbReference type="Proteomes" id="UP001206895">
    <property type="component" value="Unassembled WGS sequence"/>
</dbReference>
<dbReference type="RefSeq" id="WP_253660493.1">
    <property type="nucleotide sequence ID" value="NZ_BAAAJQ010000001.1"/>
</dbReference>
<reference evidence="1 2" key="1">
    <citation type="submission" date="2022-06" db="EMBL/GenBank/DDBJ databases">
        <title>Genomic Encyclopedia of Archaeal and Bacterial Type Strains, Phase II (KMG-II): from individual species to whole genera.</title>
        <authorList>
            <person name="Goeker M."/>
        </authorList>
    </citation>
    <scope>NUCLEOTIDE SEQUENCE [LARGE SCALE GENOMIC DNA]</scope>
    <source>
        <strain evidence="1 2">DSM 44693</strain>
    </source>
</reference>
<sequence>MGTTYRDYLWFHNDDQFGGWCSNGHVVSLIRDATAAAVLEDLRAYGGRRSGTGFTEFSKRAFEFELLDLRPTMSDAVQTVGVAELDDGWVLLVQQNSDYVGISDELFAPVIKRHEVVSHYSNVNAVSRFVWWKDGTQQVSFEPMFPSWDLDPDRATPSPGAAVVRDLITEVGGIDLEETEEPRSEFFHIEGSFALAERLTGIAVDKHLLETAEFTVALVPTTSEPQAQYAHELPPRVPLLGADATWQDVYQLYRSSAEATVHATMVLSTNQSGSDEHQQVEFWYSPHAGTRQVDAHGLLSVDGPDGHWDRGPYVPDTQPDRLLMIHRRWGDQTPFRLLIDPANPGTPVDVNGRRAWEFVFPPEFFGGPIAVAFDAHTGVALRAETNNRTEELVNPNLDDQFDEDLFTLPD</sequence>
<gene>
    <name evidence="1" type="ORF">LX13_001335</name>
</gene>
<comment type="caution">
    <text evidence="1">The sequence shown here is derived from an EMBL/GenBank/DDBJ whole genome shotgun (WGS) entry which is preliminary data.</text>
</comment>
<name>A0ABT1HB92_9NOCA</name>
<evidence type="ECO:0000313" key="2">
    <source>
        <dbReference type="Proteomes" id="UP001206895"/>
    </source>
</evidence>